<keyword evidence="2" id="KW-0378">Hydrolase</keyword>
<dbReference type="SMART" id="SM00986">
    <property type="entry name" value="UDG"/>
    <property type="match status" value="1"/>
</dbReference>
<evidence type="ECO:0000259" key="1">
    <source>
        <dbReference type="SMART" id="SM00986"/>
    </source>
</evidence>
<dbReference type="NCBIfam" id="TIGR04274">
    <property type="entry name" value="hypoxanDNAglyco"/>
    <property type="match status" value="1"/>
</dbReference>
<dbReference type="InterPro" id="IPR026353">
    <property type="entry name" value="Hypoxan-DNA_Glyclase"/>
</dbReference>
<dbReference type="SMART" id="SM00987">
    <property type="entry name" value="UreE_C"/>
    <property type="match status" value="1"/>
</dbReference>
<sequence length="168" mass="18295">MGEPAEIKSSFAPVCDQHSRLLILGSLPGDASLLQGHYYAHPRNAFWPMLATILNEPLLVLPFAERYPILLKHGIALWDVVHSAARPGSLDSALSDIQTNTLSELLLQHPNLTHVIFNGQTAARHGQKLLPGYIHAAVAPSSSPAYTLAFPAKLAAWQPLIEMALLRN</sequence>
<keyword evidence="2" id="KW-0326">Glycosidase</keyword>
<dbReference type="GO" id="GO:0033958">
    <property type="term" value="F:DNA-deoxyinosine glycosylase activity"/>
    <property type="evidence" value="ECO:0007669"/>
    <property type="project" value="UniProtKB-EC"/>
</dbReference>
<dbReference type="Pfam" id="PF03167">
    <property type="entry name" value="UDG"/>
    <property type="match status" value="1"/>
</dbReference>
<accession>A0AAU7F9C1</accession>
<dbReference type="InterPro" id="IPR005122">
    <property type="entry name" value="Uracil-DNA_glycosylase-like"/>
</dbReference>
<dbReference type="CDD" id="cd10032">
    <property type="entry name" value="UDG-F6_HDG"/>
    <property type="match status" value="1"/>
</dbReference>
<reference evidence="2" key="1">
    <citation type="submission" date="2024-05" db="EMBL/GenBank/DDBJ databases">
        <authorList>
            <person name="Yang L."/>
            <person name="Pan L."/>
        </authorList>
    </citation>
    <scope>NUCLEOTIDE SEQUENCE</scope>
    <source>
        <strain evidence="2">FCG-7</strain>
    </source>
</reference>
<gene>
    <name evidence="2" type="ORF">ABHF33_15895</name>
</gene>
<organism evidence="2">
    <name type="scientific">Chitinibacter mangrovi</name>
    <dbReference type="NCBI Taxonomy" id="3153927"/>
    <lineage>
        <taxon>Bacteria</taxon>
        <taxon>Pseudomonadati</taxon>
        <taxon>Pseudomonadota</taxon>
        <taxon>Betaproteobacteria</taxon>
        <taxon>Neisseriales</taxon>
        <taxon>Chitinibacteraceae</taxon>
        <taxon>Chitinibacter</taxon>
    </lineage>
</organism>
<dbReference type="KEGG" id="cmav:ABHF33_15895"/>
<protein>
    <submittedName>
        <fullName evidence="2">DNA-deoxyinosine glycosylase</fullName>
        <ecNumber evidence="2">3.2.2.15</ecNumber>
    </submittedName>
</protein>
<dbReference type="AlphaFoldDB" id="A0AAU7F9C1"/>
<dbReference type="EMBL" id="CP157355">
    <property type="protein sequence ID" value="XBM00517.1"/>
    <property type="molecule type" value="Genomic_DNA"/>
</dbReference>
<proteinExistence type="predicted"/>
<dbReference type="InterPro" id="IPR036895">
    <property type="entry name" value="Uracil-DNA_glycosylase-like_sf"/>
</dbReference>
<dbReference type="Gene3D" id="3.40.470.10">
    <property type="entry name" value="Uracil-DNA glycosylase-like domain"/>
    <property type="match status" value="1"/>
</dbReference>
<feature type="domain" description="Uracil-DNA glycosylase-like" evidence="1">
    <location>
        <begin position="12"/>
        <end position="162"/>
    </location>
</feature>
<dbReference type="RefSeq" id="WP_348944863.1">
    <property type="nucleotide sequence ID" value="NZ_CP157355.1"/>
</dbReference>
<evidence type="ECO:0000313" key="2">
    <source>
        <dbReference type="EMBL" id="XBM00517.1"/>
    </source>
</evidence>
<name>A0AAU7F9C1_9NEIS</name>
<dbReference type="SUPFAM" id="SSF52141">
    <property type="entry name" value="Uracil-DNA glycosylase-like"/>
    <property type="match status" value="1"/>
</dbReference>
<dbReference type="EC" id="3.2.2.15" evidence="2"/>